<protein>
    <submittedName>
        <fullName evidence="2">Uncharacterized protein</fullName>
    </submittedName>
</protein>
<dbReference type="Proteomes" id="UP000735302">
    <property type="component" value="Unassembled WGS sequence"/>
</dbReference>
<organism evidence="2 3">
    <name type="scientific">Plakobranchus ocellatus</name>
    <dbReference type="NCBI Taxonomy" id="259542"/>
    <lineage>
        <taxon>Eukaryota</taxon>
        <taxon>Metazoa</taxon>
        <taxon>Spiralia</taxon>
        <taxon>Lophotrochozoa</taxon>
        <taxon>Mollusca</taxon>
        <taxon>Gastropoda</taxon>
        <taxon>Heterobranchia</taxon>
        <taxon>Euthyneura</taxon>
        <taxon>Panpulmonata</taxon>
        <taxon>Sacoglossa</taxon>
        <taxon>Placobranchoidea</taxon>
        <taxon>Plakobranchidae</taxon>
        <taxon>Plakobranchus</taxon>
    </lineage>
</organism>
<evidence type="ECO:0000313" key="2">
    <source>
        <dbReference type="EMBL" id="GFN90105.1"/>
    </source>
</evidence>
<proteinExistence type="predicted"/>
<evidence type="ECO:0000256" key="1">
    <source>
        <dbReference type="SAM" id="Phobius"/>
    </source>
</evidence>
<keyword evidence="1" id="KW-0812">Transmembrane</keyword>
<dbReference type="EMBL" id="BLXT01001985">
    <property type="protein sequence ID" value="GFN90105.1"/>
    <property type="molecule type" value="Genomic_DNA"/>
</dbReference>
<comment type="caution">
    <text evidence="2">The sequence shown here is derived from an EMBL/GenBank/DDBJ whole genome shotgun (WGS) entry which is preliminary data.</text>
</comment>
<dbReference type="AlphaFoldDB" id="A0AAV3Z2L8"/>
<feature type="transmembrane region" description="Helical" evidence="1">
    <location>
        <begin position="48"/>
        <end position="67"/>
    </location>
</feature>
<gene>
    <name evidence="2" type="ORF">PoB_001661100</name>
</gene>
<keyword evidence="1" id="KW-0472">Membrane</keyword>
<accession>A0AAV3Z2L8</accession>
<evidence type="ECO:0000313" key="3">
    <source>
        <dbReference type="Proteomes" id="UP000735302"/>
    </source>
</evidence>
<keyword evidence="1" id="KW-1133">Transmembrane helix</keyword>
<sequence>MAIQHHPHSVPPLPCSLYTLLRTNGHPTSSSFCHTSPLLSLYSTEDKWPSNIVLILPHFSLAFLILYRGQVAVQYRPNSVPLLPCSPYTLLRTNGCPISSSFCPTSPLLSLYSTEDKWLSNIDHT</sequence>
<keyword evidence="3" id="KW-1185">Reference proteome</keyword>
<reference evidence="2 3" key="1">
    <citation type="journal article" date="2021" name="Elife">
        <title>Chloroplast acquisition without the gene transfer in kleptoplastic sea slugs, Plakobranchus ocellatus.</title>
        <authorList>
            <person name="Maeda T."/>
            <person name="Takahashi S."/>
            <person name="Yoshida T."/>
            <person name="Shimamura S."/>
            <person name="Takaki Y."/>
            <person name="Nagai Y."/>
            <person name="Toyoda A."/>
            <person name="Suzuki Y."/>
            <person name="Arimoto A."/>
            <person name="Ishii H."/>
            <person name="Satoh N."/>
            <person name="Nishiyama T."/>
            <person name="Hasebe M."/>
            <person name="Maruyama T."/>
            <person name="Minagawa J."/>
            <person name="Obokata J."/>
            <person name="Shigenobu S."/>
        </authorList>
    </citation>
    <scope>NUCLEOTIDE SEQUENCE [LARGE SCALE GENOMIC DNA]</scope>
</reference>
<name>A0AAV3Z2L8_9GAST</name>